<name>A0A0S4XLM5_9BACT</name>
<dbReference type="AlphaFoldDB" id="A0A0S4XLM5"/>
<organism evidence="1">
    <name type="scientific">Sulfurovum sp. enrichment culture clone C5</name>
    <dbReference type="NCBI Taxonomy" id="497650"/>
    <lineage>
        <taxon>Bacteria</taxon>
        <taxon>Pseudomonadati</taxon>
        <taxon>Campylobacterota</taxon>
        <taxon>Epsilonproteobacteria</taxon>
        <taxon>Campylobacterales</taxon>
        <taxon>Sulfurovaceae</taxon>
        <taxon>Sulfurovum</taxon>
        <taxon>environmental samples</taxon>
    </lineage>
</organism>
<accession>A0A0S4XLM5</accession>
<evidence type="ECO:0000313" key="1">
    <source>
        <dbReference type="EMBL" id="CUV65199.1"/>
    </source>
</evidence>
<proteinExistence type="predicted"/>
<dbReference type="EMBL" id="FAXN01000021">
    <property type="protein sequence ID" value="CUV65199.1"/>
    <property type="molecule type" value="Genomic_DNA"/>
</dbReference>
<sequence>MTVREKLDKTKADWHLRTDEELAMRLKTNKLNIDSWIKRNKLPEKWELKIGQMYEQHIYGHKNIQISGDMNIVGHNTNKKHNELFYLIENYATPRLIEEFTEKLLKIKEVVDG</sequence>
<protein>
    <submittedName>
        <fullName evidence="1">Uncharacterized protein</fullName>
    </submittedName>
</protein>
<gene>
    <name evidence="1" type="ORF">BN3087_220016</name>
</gene>
<reference evidence="1" key="1">
    <citation type="submission" date="2015-11" db="EMBL/GenBank/DDBJ databases">
        <authorList>
            <person name="Zhang Y."/>
            <person name="Guo Z."/>
        </authorList>
    </citation>
    <scope>NUCLEOTIDE SEQUENCE</scope>
    <source>
        <strain evidence="1">BN30871</strain>
    </source>
</reference>